<sequence length="304" mass="33939">MKVLVVGAGAVGGYFGARLAEKGEDVTFLVREKRAHLLNEQGLQVKSIHGDYQHRAKIVLAGEKREPFDLILLSVKAYHLKNVMEELAPFAGNQTLIMPLLNGFAHLEMLQERFSEDRVIGGLCFIESTVDQNGAIVQTSPIHELVYGALNSEQAEAVEKLEALFAGSNAEIRKSDRILADMWHKYMFISGLSGVTTLFRSPIGPIRENEFGISVTQKLFYEIGSIMRAEGAPIADGIENIQLGKIHNMTHGMKSSMQRDMEKLTEVEADHLQGYLLKLAEKHKIEAQVLSMVYANLKIYEKNR</sequence>
<evidence type="ECO:0000256" key="3">
    <source>
        <dbReference type="ARBA" id="ARBA00023002"/>
    </source>
</evidence>
<dbReference type="RefSeq" id="WP_070878970.1">
    <property type="nucleotide sequence ID" value="NZ_CAJGAA010000001.1"/>
</dbReference>
<dbReference type="FunFam" id="3.40.50.720:FF:000307">
    <property type="entry name" value="2-dehydropantoate 2-reductase"/>
    <property type="match status" value="1"/>
</dbReference>
<comment type="function">
    <text evidence="4">Catalyzes the NADPH-dependent reduction of ketopantoate into pantoic acid.</text>
</comment>
<evidence type="ECO:0000259" key="6">
    <source>
        <dbReference type="Pfam" id="PF08546"/>
    </source>
</evidence>
<proteinExistence type="inferred from homology"/>
<dbReference type="FunFam" id="1.10.1040.10:FF:000017">
    <property type="entry name" value="2-dehydropantoate 2-reductase"/>
    <property type="match status" value="1"/>
</dbReference>
<dbReference type="AlphaFoldDB" id="A0A6I2M5L8"/>
<comment type="similarity">
    <text evidence="1 4">Belongs to the ketopantoate reductase family.</text>
</comment>
<feature type="domain" description="Ketopantoate reductase N-terminal" evidence="5">
    <location>
        <begin position="3"/>
        <end position="151"/>
    </location>
</feature>
<dbReference type="EC" id="1.1.1.169" evidence="4"/>
<dbReference type="Pfam" id="PF02558">
    <property type="entry name" value="ApbA"/>
    <property type="match status" value="1"/>
</dbReference>
<comment type="catalytic activity">
    <reaction evidence="4">
        <text>(R)-pantoate + NADP(+) = 2-dehydropantoate + NADPH + H(+)</text>
        <dbReference type="Rhea" id="RHEA:16233"/>
        <dbReference type="ChEBI" id="CHEBI:11561"/>
        <dbReference type="ChEBI" id="CHEBI:15378"/>
        <dbReference type="ChEBI" id="CHEBI:15980"/>
        <dbReference type="ChEBI" id="CHEBI:57783"/>
        <dbReference type="ChEBI" id="CHEBI:58349"/>
        <dbReference type="EC" id="1.1.1.169"/>
    </reaction>
</comment>
<dbReference type="Gene3D" id="3.40.50.720">
    <property type="entry name" value="NAD(P)-binding Rossmann-like Domain"/>
    <property type="match status" value="1"/>
</dbReference>
<dbReference type="SUPFAM" id="SSF51735">
    <property type="entry name" value="NAD(P)-binding Rossmann-fold domains"/>
    <property type="match status" value="1"/>
</dbReference>
<dbReference type="GO" id="GO:0015940">
    <property type="term" value="P:pantothenate biosynthetic process"/>
    <property type="evidence" value="ECO:0007669"/>
    <property type="project" value="UniProtKB-UniPathway"/>
</dbReference>
<dbReference type="InterPro" id="IPR003710">
    <property type="entry name" value="ApbA"/>
</dbReference>
<dbReference type="InterPro" id="IPR036291">
    <property type="entry name" value="NAD(P)-bd_dom_sf"/>
</dbReference>
<evidence type="ECO:0000259" key="5">
    <source>
        <dbReference type="Pfam" id="PF02558"/>
    </source>
</evidence>
<dbReference type="PANTHER" id="PTHR21708:SF26">
    <property type="entry name" value="2-DEHYDROPANTOATE 2-REDUCTASE"/>
    <property type="match status" value="1"/>
</dbReference>
<evidence type="ECO:0000256" key="1">
    <source>
        <dbReference type="ARBA" id="ARBA00007870"/>
    </source>
</evidence>
<dbReference type="Pfam" id="PF08546">
    <property type="entry name" value="ApbA_C"/>
    <property type="match status" value="1"/>
</dbReference>
<keyword evidence="3 4" id="KW-0560">Oxidoreductase</keyword>
<name>A0A6I2M5L8_9BACI</name>
<dbReference type="InterPro" id="IPR008927">
    <property type="entry name" value="6-PGluconate_DH-like_C_sf"/>
</dbReference>
<feature type="domain" description="Ketopantoate reductase C-terminal" evidence="6">
    <location>
        <begin position="178"/>
        <end position="300"/>
    </location>
</feature>
<dbReference type="Proteomes" id="UP000441585">
    <property type="component" value="Unassembled WGS sequence"/>
</dbReference>
<evidence type="ECO:0000313" key="8">
    <source>
        <dbReference type="Proteomes" id="UP000441585"/>
    </source>
</evidence>
<gene>
    <name evidence="7" type="ORF">GJU41_05605</name>
</gene>
<comment type="pathway">
    <text evidence="4">Cofactor biosynthesis; (R)-pantothenate biosynthesis; (R)-pantoate from 3-methyl-2-oxobutanoate: step 2/2.</text>
</comment>
<protein>
    <recommendedName>
        <fullName evidence="4">2-dehydropantoate 2-reductase</fullName>
        <ecNumber evidence="4">1.1.1.169</ecNumber>
    </recommendedName>
    <alternativeName>
        <fullName evidence="4">Ketopantoate reductase</fullName>
    </alternativeName>
</protein>
<dbReference type="InterPro" id="IPR013752">
    <property type="entry name" value="KPA_reductase"/>
</dbReference>
<evidence type="ECO:0000256" key="2">
    <source>
        <dbReference type="ARBA" id="ARBA00022857"/>
    </source>
</evidence>
<dbReference type="GO" id="GO:0005737">
    <property type="term" value="C:cytoplasm"/>
    <property type="evidence" value="ECO:0007669"/>
    <property type="project" value="TreeGrafter"/>
</dbReference>
<organism evidence="7 8">
    <name type="scientific">Metabacillus idriensis</name>
    <dbReference type="NCBI Taxonomy" id="324768"/>
    <lineage>
        <taxon>Bacteria</taxon>
        <taxon>Bacillati</taxon>
        <taxon>Bacillota</taxon>
        <taxon>Bacilli</taxon>
        <taxon>Bacillales</taxon>
        <taxon>Bacillaceae</taxon>
        <taxon>Metabacillus</taxon>
    </lineage>
</organism>
<dbReference type="InterPro" id="IPR013328">
    <property type="entry name" value="6PGD_dom2"/>
</dbReference>
<dbReference type="EMBL" id="WKKF01000001">
    <property type="protein sequence ID" value="MRX53438.1"/>
    <property type="molecule type" value="Genomic_DNA"/>
</dbReference>
<dbReference type="Gene3D" id="1.10.1040.10">
    <property type="entry name" value="N-(1-d-carboxylethyl)-l-norvaline Dehydrogenase, domain 2"/>
    <property type="match status" value="1"/>
</dbReference>
<accession>A0A6I2M5L8</accession>
<dbReference type="SUPFAM" id="SSF48179">
    <property type="entry name" value="6-phosphogluconate dehydrogenase C-terminal domain-like"/>
    <property type="match status" value="1"/>
</dbReference>
<keyword evidence="4" id="KW-0566">Pantothenate biosynthesis</keyword>
<comment type="caution">
    <text evidence="7">The sequence shown here is derived from an EMBL/GenBank/DDBJ whole genome shotgun (WGS) entry which is preliminary data.</text>
</comment>
<dbReference type="InterPro" id="IPR013332">
    <property type="entry name" value="KPR_N"/>
</dbReference>
<evidence type="ECO:0000256" key="4">
    <source>
        <dbReference type="RuleBase" id="RU362068"/>
    </source>
</evidence>
<dbReference type="UniPathway" id="UPA00028">
    <property type="reaction ID" value="UER00004"/>
</dbReference>
<dbReference type="InterPro" id="IPR051402">
    <property type="entry name" value="KPR-Related"/>
</dbReference>
<dbReference type="GO" id="GO:0008677">
    <property type="term" value="F:2-dehydropantoate 2-reductase activity"/>
    <property type="evidence" value="ECO:0007669"/>
    <property type="project" value="UniProtKB-EC"/>
</dbReference>
<dbReference type="PANTHER" id="PTHR21708">
    <property type="entry name" value="PROBABLE 2-DEHYDROPANTOATE 2-REDUCTASE"/>
    <property type="match status" value="1"/>
</dbReference>
<evidence type="ECO:0000313" key="7">
    <source>
        <dbReference type="EMBL" id="MRX53438.1"/>
    </source>
</evidence>
<dbReference type="NCBIfam" id="TIGR00745">
    <property type="entry name" value="apbA_panE"/>
    <property type="match status" value="1"/>
</dbReference>
<keyword evidence="8" id="KW-1185">Reference proteome</keyword>
<reference evidence="7 8" key="1">
    <citation type="submission" date="2019-11" db="EMBL/GenBank/DDBJ databases">
        <title>Bacillus idriensis genome.</title>
        <authorList>
            <person name="Konopka E.N."/>
            <person name="Newman J.D."/>
        </authorList>
    </citation>
    <scope>NUCLEOTIDE SEQUENCE [LARGE SCALE GENOMIC DNA]</scope>
    <source>
        <strain evidence="7 8">DSM 19097</strain>
    </source>
</reference>
<keyword evidence="2 4" id="KW-0521">NADP</keyword>